<evidence type="ECO:0000313" key="3">
    <source>
        <dbReference type="EMBL" id="KAF4138716.1"/>
    </source>
</evidence>
<dbReference type="Proteomes" id="UP000602510">
    <property type="component" value="Unassembled WGS sequence"/>
</dbReference>
<evidence type="ECO:0000313" key="4">
    <source>
        <dbReference type="Proteomes" id="UP000602510"/>
    </source>
</evidence>
<dbReference type="EMBL" id="JAACNO010001642">
    <property type="protein sequence ID" value="KAF4138716.1"/>
    <property type="molecule type" value="Genomic_DNA"/>
</dbReference>
<feature type="region of interest" description="Disordered" evidence="1">
    <location>
        <begin position="1"/>
        <end position="29"/>
    </location>
</feature>
<reference evidence="2" key="1">
    <citation type="submission" date="2020-04" db="EMBL/GenBank/DDBJ databases">
        <title>Hybrid Assembly of Korean Phytophthora infestans isolates.</title>
        <authorList>
            <person name="Prokchorchik M."/>
            <person name="Lee Y."/>
            <person name="Seo J."/>
            <person name="Cho J.-H."/>
            <person name="Park Y.-E."/>
            <person name="Jang D.-C."/>
            <person name="Im J.-S."/>
            <person name="Choi J.-G."/>
            <person name="Park H.-J."/>
            <person name="Lee G.-B."/>
            <person name="Lee Y.-G."/>
            <person name="Hong S.-Y."/>
            <person name="Cho K."/>
            <person name="Sohn K.H."/>
        </authorList>
    </citation>
    <scope>NUCLEOTIDE SEQUENCE</scope>
    <source>
        <strain evidence="2">KR_1_A1</strain>
        <strain evidence="3">KR_2_A2</strain>
    </source>
</reference>
<gene>
    <name evidence="2" type="ORF">GN244_ATG14804</name>
    <name evidence="3" type="ORF">GN958_ATG12091</name>
</gene>
<sequence>MQDAALPDRPCTPRKRLQFARQEDHKTGQKIKITREATIRGVSAIFVGTTVQAVVNTSPRKHEQTANGTKMNKIAT</sequence>
<dbReference type="Proteomes" id="UP000704712">
    <property type="component" value="Unassembled WGS sequence"/>
</dbReference>
<dbReference type="EMBL" id="WSZM01000427">
    <property type="protein sequence ID" value="KAF4033288.1"/>
    <property type="molecule type" value="Genomic_DNA"/>
</dbReference>
<evidence type="ECO:0000313" key="2">
    <source>
        <dbReference type="EMBL" id="KAF4033288.1"/>
    </source>
</evidence>
<proteinExistence type="predicted"/>
<comment type="caution">
    <text evidence="2">The sequence shown here is derived from an EMBL/GenBank/DDBJ whole genome shotgun (WGS) entry which is preliminary data.</text>
</comment>
<evidence type="ECO:0000256" key="1">
    <source>
        <dbReference type="SAM" id="MobiDB-lite"/>
    </source>
</evidence>
<accession>A0A833W854</accession>
<dbReference type="AlphaFoldDB" id="A0A833W854"/>
<name>A0A833W854_PHYIN</name>
<organism evidence="2 4">
    <name type="scientific">Phytophthora infestans</name>
    <name type="common">Potato late blight agent</name>
    <name type="synonym">Botrytis infestans</name>
    <dbReference type="NCBI Taxonomy" id="4787"/>
    <lineage>
        <taxon>Eukaryota</taxon>
        <taxon>Sar</taxon>
        <taxon>Stramenopiles</taxon>
        <taxon>Oomycota</taxon>
        <taxon>Peronosporomycetes</taxon>
        <taxon>Peronosporales</taxon>
        <taxon>Peronosporaceae</taxon>
        <taxon>Phytophthora</taxon>
    </lineage>
</organism>
<protein>
    <submittedName>
        <fullName evidence="2">Uncharacterized protein</fullName>
    </submittedName>
</protein>
<keyword evidence="4" id="KW-1185">Reference proteome</keyword>